<feature type="binding site" evidence="8">
    <location>
        <position position="401"/>
    </location>
    <ligand>
        <name>[4Fe-4S] cluster</name>
        <dbReference type="ChEBI" id="CHEBI:49883"/>
        <label>2</label>
    </ligand>
</feature>
<keyword evidence="6 8" id="KW-0408">Iron</keyword>
<dbReference type="PANTHER" id="PTHR43034">
    <property type="entry name" value="ION-TRANSLOCATING OXIDOREDUCTASE COMPLEX SUBUNIT C"/>
    <property type="match status" value="1"/>
</dbReference>
<dbReference type="Pfam" id="PF10531">
    <property type="entry name" value="SLBB"/>
    <property type="match status" value="1"/>
</dbReference>
<feature type="domain" description="4Fe-4S ferredoxin-type" evidence="9">
    <location>
        <begin position="352"/>
        <end position="382"/>
    </location>
</feature>
<dbReference type="Pfam" id="PF13237">
    <property type="entry name" value="Fer4_10"/>
    <property type="match status" value="1"/>
</dbReference>
<comment type="subunit">
    <text evidence="8">The complex is composed of six subunits: RnfA, RnfB, RnfC, RnfD, RnfE and RnfG.</text>
</comment>
<feature type="binding site" evidence="8">
    <location>
        <position position="368"/>
    </location>
    <ligand>
        <name>[4Fe-4S] cluster</name>
        <dbReference type="ChEBI" id="CHEBI:49883"/>
        <label>1</label>
    </ligand>
</feature>
<evidence type="ECO:0000256" key="3">
    <source>
        <dbReference type="ARBA" id="ARBA00022723"/>
    </source>
</evidence>
<dbReference type="GO" id="GO:0022900">
    <property type="term" value="P:electron transport chain"/>
    <property type="evidence" value="ECO:0007669"/>
    <property type="project" value="UniProtKB-UniRule"/>
</dbReference>
<comment type="cofactor">
    <cofactor evidence="8">
        <name>[4Fe-4S] cluster</name>
        <dbReference type="ChEBI" id="CHEBI:49883"/>
    </cofactor>
    <text evidence="8">Binds 2 [4Fe-4S] clusters per subunit.</text>
</comment>
<feature type="binding site" evidence="8">
    <location>
        <position position="362"/>
    </location>
    <ligand>
        <name>[4Fe-4S] cluster</name>
        <dbReference type="ChEBI" id="CHEBI:49883"/>
        <label>1</label>
    </ligand>
</feature>
<feature type="domain" description="4Fe-4S ferredoxin-type" evidence="9">
    <location>
        <begin position="392"/>
        <end position="420"/>
    </location>
</feature>
<evidence type="ECO:0000313" key="10">
    <source>
        <dbReference type="EMBL" id="MBB5183254.1"/>
    </source>
</evidence>
<keyword evidence="2 8" id="KW-0004">4Fe-4S</keyword>
<feature type="binding site" evidence="8">
    <location>
        <position position="365"/>
    </location>
    <ligand>
        <name>[4Fe-4S] cluster</name>
        <dbReference type="ChEBI" id="CHEBI:49883"/>
        <label>1</label>
    </ligand>
</feature>
<dbReference type="Gene3D" id="3.10.20.600">
    <property type="match status" value="1"/>
</dbReference>
<dbReference type="GO" id="GO:0005886">
    <property type="term" value="C:plasma membrane"/>
    <property type="evidence" value="ECO:0007669"/>
    <property type="project" value="UniProtKB-SubCell"/>
</dbReference>
<dbReference type="InterPro" id="IPR037225">
    <property type="entry name" value="Nuo51_FMN-bd_sf"/>
</dbReference>
<sequence length="433" mass="47087">MSLFLGSMSHHIPGRKELTDSKAVVRLLPKKEAYIPLVAGRAAGQNSFNILVEEGEAVQVGTKLAETKSGMYVPIYSSVSGTYKGIVKRMHSTLRPQEHMVIECDGKQTSVQAFEPLDYKHATREECVDFVKNAGIVGLGGAGFPTYVKYGKPDGVECVLINAVECEPYITADYRNVMDDPTDLIIGADIMKKMADVQHVYICIKESHPDLIAKVKENLGGYQGIEVRPVPDVYPMGWERVLVREVLHREYNNLPAEAGAIVGNASSAIAIAKAFTKGEPIHEKTVTVSGNAVKNPQNVVVPVGTPVSEIMEACGGYTAETVRLIAGGPMMGRTIVNDLFVVDRATNAITVLEDVADDAIACLRCGRCSDHCPSGLQPVRIKEAVQKNDLDEMIKRGASSCIECGMCTYICPSHIDVTEHVRKAKRVIAMKKK</sequence>
<keyword evidence="8" id="KW-0472">Membrane</keyword>
<dbReference type="Pfam" id="PF13375">
    <property type="entry name" value="RnfC_N"/>
    <property type="match status" value="1"/>
</dbReference>
<feature type="binding site" evidence="8">
    <location>
        <position position="407"/>
    </location>
    <ligand>
        <name>[4Fe-4S] cluster</name>
        <dbReference type="ChEBI" id="CHEBI:49883"/>
        <label>2</label>
    </ligand>
</feature>
<organism evidence="10 11">
    <name type="scientific">Catenisphaera adipataccumulans</name>
    <dbReference type="NCBI Taxonomy" id="700500"/>
    <lineage>
        <taxon>Bacteria</taxon>
        <taxon>Bacillati</taxon>
        <taxon>Bacillota</taxon>
        <taxon>Erysipelotrichia</taxon>
        <taxon>Erysipelotrichales</taxon>
        <taxon>Erysipelotrichaceae</taxon>
        <taxon>Catenisphaera</taxon>
    </lineage>
</organism>
<dbReference type="SUPFAM" id="SSF142019">
    <property type="entry name" value="Nqo1 FMN-binding domain-like"/>
    <property type="match status" value="1"/>
</dbReference>
<evidence type="ECO:0000256" key="5">
    <source>
        <dbReference type="ARBA" id="ARBA00022982"/>
    </source>
</evidence>
<keyword evidence="7 8" id="KW-0411">Iron-sulfur</keyword>
<feature type="binding site" evidence="8">
    <location>
        <position position="372"/>
    </location>
    <ligand>
        <name>[4Fe-4S] cluster</name>
        <dbReference type="ChEBI" id="CHEBI:49883"/>
        <label>2</label>
    </ligand>
</feature>
<evidence type="ECO:0000313" key="11">
    <source>
        <dbReference type="Proteomes" id="UP000539953"/>
    </source>
</evidence>
<keyword evidence="1 8" id="KW-0813">Transport</keyword>
<keyword evidence="5 8" id="KW-0249">Electron transport</keyword>
<evidence type="ECO:0000256" key="8">
    <source>
        <dbReference type="HAMAP-Rule" id="MF_00461"/>
    </source>
</evidence>
<dbReference type="GO" id="GO:0009055">
    <property type="term" value="F:electron transfer activity"/>
    <property type="evidence" value="ECO:0007669"/>
    <property type="project" value="InterPro"/>
</dbReference>
<evidence type="ECO:0000256" key="7">
    <source>
        <dbReference type="ARBA" id="ARBA00023014"/>
    </source>
</evidence>
<evidence type="ECO:0000256" key="6">
    <source>
        <dbReference type="ARBA" id="ARBA00023004"/>
    </source>
</evidence>
<dbReference type="InterPro" id="IPR010208">
    <property type="entry name" value="Ion_transpt_RnfC/RsxC"/>
</dbReference>
<dbReference type="EC" id="7.-.-.-" evidence="8"/>
<feature type="binding site" evidence="8">
    <location>
        <position position="411"/>
    </location>
    <ligand>
        <name>[4Fe-4S] cluster</name>
        <dbReference type="ChEBI" id="CHEBI:49883"/>
        <label>1</label>
    </ligand>
</feature>
<dbReference type="Gene3D" id="3.40.50.11540">
    <property type="entry name" value="NADH-ubiquinone oxidoreductase 51kDa subunit"/>
    <property type="match status" value="1"/>
</dbReference>
<keyword evidence="8" id="KW-1278">Translocase</keyword>
<dbReference type="HAMAP" id="MF_00461">
    <property type="entry name" value="RsxC_RnfC"/>
    <property type="match status" value="1"/>
</dbReference>
<comment type="caution">
    <text evidence="10">The sequence shown here is derived from an EMBL/GenBank/DDBJ whole genome shotgun (WGS) entry which is preliminary data.</text>
</comment>
<keyword evidence="8" id="KW-1003">Cell membrane</keyword>
<dbReference type="InterPro" id="IPR017900">
    <property type="entry name" value="4Fe4S_Fe_S_CS"/>
</dbReference>
<dbReference type="GO" id="GO:0051539">
    <property type="term" value="F:4 iron, 4 sulfur cluster binding"/>
    <property type="evidence" value="ECO:0007669"/>
    <property type="project" value="UniProtKB-KW"/>
</dbReference>
<dbReference type="Gene3D" id="1.10.1060.10">
    <property type="entry name" value="Alpha-helical ferredoxin"/>
    <property type="match status" value="1"/>
</dbReference>
<dbReference type="GO" id="GO:0046872">
    <property type="term" value="F:metal ion binding"/>
    <property type="evidence" value="ECO:0007669"/>
    <property type="project" value="UniProtKB-KW"/>
</dbReference>
<evidence type="ECO:0000256" key="2">
    <source>
        <dbReference type="ARBA" id="ARBA00022485"/>
    </source>
</evidence>
<dbReference type="InterPro" id="IPR011538">
    <property type="entry name" value="Nuo51_FMN-bd"/>
</dbReference>
<evidence type="ECO:0000259" key="9">
    <source>
        <dbReference type="PROSITE" id="PS51379"/>
    </source>
</evidence>
<dbReference type="InterPro" id="IPR019554">
    <property type="entry name" value="Soluble_ligand-bd"/>
</dbReference>
<comment type="similarity">
    <text evidence="8">Belongs to the 4Fe4S bacterial-type ferredoxin family. RnfC subfamily.</text>
</comment>
<dbReference type="NCBIfam" id="TIGR01945">
    <property type="entry name" value="rnfC"/>
    <property type="match status" value="1"/>
</dbReference>
<name>A0A7W8CYG1_9FIRM</name>
<keyword evidence="11" id="KW-1185">Reference proteome</keyword>
<dbReference type="RefSeq" id="WP_183328550.1">
    <property type="nucleotide sequence ID" value="NZ_JACHHK010000004.1"/>
</dbReference>
<dbReference type="InterPro" id="IPR026902">
    <property type="entry name" value="RnfC_N"/>
</dbReference>
<dbReference type="Pfam" id="PF01512">
    <property type="entry name" value="Complex1_51K"/>
    <property type="match status" value="1"/>
</dbReference>
<protein>
    <recommendedName>
        <fullName evidence="8">Ion-translocating oxidoreductase complex subunit C</fullName>
        <ecNumber evidence="8">7.-.-.-</ecNumber>
    </recommendedName>
    <alternativeName>
        <fullName evidence="8">Rnf electron transport complex subunit C</fullName>
    </alternativeName>
</protein>
<keyword evidence="3 8" id="KW-0479">Metal-binding</keyword>
<accession>A0A7W8CYG1</accession>
<dbReference type="PROSITE" id="PS51379">
    <property type="entry name" value="4FE4S_FER_2"/>
    <property type="match status" value="2"/>
</dbReference>
<dbReference type="AlphaFoldDB" id="A0A7W8CYG1"/>
<reference evidence="10 11" key="1">
    <citation type="submission" date="2020-08" db="EMBL/GenBank/DDBJ databases">
        <title>Genomic Encyclopedia of Type Strains, Phase IV (KMG-IV): sequencing the most valuable type-strain genomes for metagenomic binning, comparative biology and taxonomic classification.</title>
        <authorList>
            <person name="Goeker M."/>
        </authorList>
    </citation>
    <scope>NUCLEOTIDE SEQUENCE [LARGE SCALE GENOMIC DNA]</scope>
    <source>
        <strain evidence="10 11">DSM 25799</strain>
    </source>
</reference>
<dbReference type="PANTHER" id="PTHR43034:SF2">
    <property type="entry name" value="ION-TRANSLOCATING OXIDOREDUCTASE COMPLEX SUBUNIT C"/>
    <property type="match status" value="1"/>
</dbReference>
<evidence type="ECO:0000256" key="4">
    <source>
        <dbReference type="ARBA" id="ARBA00022737"/>
    </source>
</evidence>
<gene>
    <name evidence="8" type="primary">rnfC</name>
    <name evidence="10" type="ORF">HNQ47_001275</name>
</gene>
<dbReference type="EMBL" id="JACHHK010000004">
    <property type="protein sequence ID" value="MBB5183254.1"/>
    <property type="molecule type" value="Genomic_DNA"/>
</dbReference>
<dbReference type="PROSITE" id="PS00198">
    <property type="entry name" value="4FE4S_FER_1"/>
    <property type="match status" value="1"/>
</dbReference>
<dbReference type="InterPro" id="IPR009051">
    <property type="entry name" value="Helical_ferredxn"/>
</dbReference>
<keyword evidence="4 8" id="KW-0677">Repeat</keyword>
<evidence type="ECO:0000256" key="1">
    <source>
        <dbReference type="ARBA" id="ARBA00022448"/>
    </source>
</evidence>
<dbReference type="Proteomes" id="UP000539953">
    <property type="component" value="Unassembled WGS sequence"/>
</dbReference>
<proteinExistence type="inferred from homology"/>
<comment type="function">
    <text evidence="8">Part of a membrane-bound complex that couples electron transfer with translocation of ions across the membrane.</text>
</comment>
<dbReference type="SUPFAM" id="SSF46548">
    <property type="entry name" value="alpha-helical ferredoxin"/>
    <property type="match status" value="1"/>
</dbReference>
<comment type="subcellular location">
    <subcellularLocation>
        <location evidence="8">Cell membrane</location>
        <topology evidence="8">Peripheral membrane protein</topology>
    </subcellularLocation>
</comment>
<feature type="binding site" evidence="8">
    <location>
        <position position="404"/>
    </location>
    <ligand>
        <name>[4Fe-4S] cluster</name>
        <dbReference type="ChEBI" id="CHEBI:49883"/>
        <label>2</label>
    </ligand>
</feature>
<dbReference type="InterPro" id="IPR017896">
    <property type="entry name" value="4Fe4S_Fe-S-bd"/>
</dbReference>